<evidence type="ECO:0000313" key="1">
    <source>
        <dbReference type="EMBL" id="KAI3730119.1"/>
    </source>
</evidence>
<gene>
    <name evidence="1" type="ORF">L6452_18795</name>
</gene>
<dbReference type="Proteomes" id="UP001055879">
    <property type="component" value="Linkage Group LG05"/>
</dbReference>
<reference evidence="2" key="1">
    <citation type="journal article" date="2022" name="Mol. Ecol. Resour.">
        <title>The genomes of chicory, endive, great burdock and yacon provide insights into Asteraceae palaeo-polyploidization history and plant inulin production.</title>
        <authorList>
            <person name="Fan W."/>
            <person name="Wang S."/>
            <person name="Wang H."/>
            <person name="Wang A."/>
            <person name="Jiang F."/>
            <person name="Liu H."/>
            <person name="Zhao H."/>
            <person name="Xu D."/>
            <person name="Zhang Y."/>
        </authorList>
    </citation>
    <scope>NUCLEOTIDE SEQUENCE [LARGE SCALE GENOMIC DNA]</scope>
    <source>
        <strain evidence="2">cv. Niubang</strain>
    </source>
</reference>
<dbReference type="EMBL" id="CM042051">
    <property type="protein sequence ID" value="KAI3730119.1"/>
    <property type="molecule type" value="Genomic_DNA"/>
</dbReference>
<reference evidence="1 2" key="2">
    <citation type="journal article" date="2022" name="Mol. Ecol. Resour.">
        <title>The genomes of chicory, endive, great burdock and yacon provide insights into Asteraceae paleo-polyploidization history and plant inulin production.</title>
        <authorList>
            <person name="Fan W."/>
            <person name="Wang S."/>
            <person name="Wang H."/>
            <person name="Wang A."/>
            <person name="Jiang F."/>
            <person name="Liu H."/>
            <person name="Zhao H."/>
            <person name="Xu D."/>
            <person name="Zhang Y."/>
        </authorList>
    </citation>
    <scope>NUCLEOTIDE SEQUENCE [LARGE SCALE GENOMIC DNA]</scope>
    <source>
        <strain evidence="2">cv. Niubang</strain>
    </source>
</reference>
<protein>
    <submittedName>
        <fullName evidence="1">Uncharacterized protein</fullName>
    </submittedName>
</protein>
<keyword evidence="2" id="KW-1185">Reference proteome</keyword>
<accession>A0ACB9C7A5</accession>
<comment type="caution">
    <text evidence="1">The sequence shown here is derived from an EMBL/GenBank/DDBJ whole genome shotgun (WGS) entry which is preliminary data.</text>
</comment>
<name>A0ACB9C7A5_ARCLA</name>
<sequence>MEVSSEAMRKEKKTKKLPNIPRDRFRLSTIFIGTVQVLKKNDAGDHFLLLAICLGFELLTMIISKFMKNADIEETYFQRADDNSMSLGAATTVCRIVIGAMAGVDVFSSIYFSSWSNKSYFKPLVFSNIVLLVGNAMSKGQLIGARYGLGDCDRVSLSRPLYLELGEAGDCACDCDKVLKIRLVESNFFKEAHLGKI</sequence>
<evidence type="ECO:0000313" key="2">
    <source>
        <dbReference type="Proteomes" id="UP001055879"/>
    </source>
</evidence>
<proteinExistence type="predicted"/>
<organism evidence="1 2">
    <name type="scientific">Arctium lappa</name>
    <name type="common">Greater burdock</name>
    <name type="synonym">Lappa major</name>
    <dbReference type="NCBI Taxonomy" id="4217"/>
    <lineage>
        <taxon>Eukaryota</taxon>
        <taxon>Viridiplantae</taxon>
        <taxon>Streptophyta</taxon>
        <taxon>Embryophyta</taxon>
        <taxon>Tracheophyta</taxon>
        <taxon>Spermatophyta</taxon>
        <taxon>Magnoliopsida</taxon>
        <taxon>eudicotyledons</taxon>
        <taxon>Gunneridae</taxon>
        <taxon>Pentapetalae</taxon>
        <taxon>asterids</taxon>
        <taxon>campanulids</taxon>
        <taxon>Asterales</taxon>
        <taxon>Asteraceae</taxon>
        <taxon>Carduoideae</taxon>
        <taxon>Cardueae</taxon>
        <taxon>Arctiinae</taxon>
        <taxon>Arctium</taxon>
    </lineage>
</organism>